<dbReference type="InterPro" id="IPR006702">
    <property type="entry name" value="CASP_dom"/>
</dbReference>
<keyword evidence="12" id="KW-1185">Reference proteome</keyword>
<evidence type="ECO:0000256" key="9">
    <source>
        <dbReference type="SAM" id="MobiDB-lite"/>
    </source>
</evidence>
<dbReference type="PANTHER" id="PTHR33573:SF60">
    <property type="entry name" value="CASP-LIKE PROTEIN 4B3"/>
    <property type="match status" value="1"/>
</dbReference>
<reference evidence="11" key="2">
    <citation type="submission" date="2021-02" db="EMBL/GenBank/DDBJ databases">
        <authorList>
            <person name="Kimball J.A."/>
            <person name="Haas M.W."/>
            <person name="Macchietto M."/>
            <person name="Kono T."/>
            <person name="Duquette J."/>
            <person name="Shao M."/>
        </authorList>
    </citation>
    <scope>NUCLEOTIDE SEQUENCE</scope>
    <source>
        <tissue evidence="11">Fresh leaf tissue</tissue>
    </source>
</reference>
<keyword evidence="7 8" id="KW-0472">Membrane</keyword>
<accession>A0A8J5VIU4</accession>
<evidence type="ECO:0000256" key="1">
    <source>
        <dbReference type="ARBA" id="ARBA00004651"/>
    </source>
</evidence>
<feature type="transmembrane region" description="Helical" evidence="8">
    <location>
        <begin position="138"/>
        <end position="157"/>
    </location>
</feature>
<reference evidence="11" key="1">
    <citation type="journal article" date="2021" name="bioRxiv">
        <title>Whole Genome Assembly and Annotation of Northern Wild Rice, Zizania palustris L., Supports a Whole Genome Duplication in the Zizania Genus.</title>
        <authorList>
            <person name="Haas M."/>
            <person name="Kono T."/>
            <person name="Macchietto M."/>
            <person name="Millas R."/>
            <person name="McGilp L."/>
            <person name="Shao M."/>
            <person name="Duquette J."/>
            <person name="Hirsch C.N."/>
            <person name="Kimball J."/>
        </authorList>
    </citation>
    <scope>NUCLEOTIDE SEQUENCE</scope>
    <source>
        <tissue evidence="11">Fresh leaf tissue</tissue>
    </source>
</reference>
<comment type="subunit">
    <text evidence="3 8">Homodimer and heterodimers.</text>
</comment>
<dbReference type="PANTHER" id="PTHR33573">
    <property type="entry name" value="CASP-LIKE PROTEIN 4A4"/>
    <property type="match status" value="1"/>
</dbReference>
<evidence type="ECO:0000259" key="10">
    <source>
        <dbReference type="Pfam" id="PF04535"/>
    </source>
</evidence>
<organism evidence="11 12">
    <name type="scientific">Zizania palustris</name>
    <name type="common">Northern wild rice</name>
    <dbReference type="NCBI Taxonomy" id="103762"/>
    <lineage>
        <taxon>Eukaryota</taxon>
        <taxon>Viridiplantae</taxon>
        <taxon>Streptophyta</taxon>
        <taxon>Embryophyta</taxon>
        <taxon>Tracheophyta</taxon>
        <taxon>Spermatophyta</taxon>
        <taxon>Magnoliopsida</taxon>
        <taxon>Liliopsida</taxon>
        <taxon>Poales</taxon>
        <taxon>Poaceae</taxon>
        <taxon>BOP clade</taxon>
        <taxon>Oryzoideae</taxon>
        <taxon>Oryzeae</taxon>
        <taxon>Zizaniinae</taxon>
        <taxon>Zizania</taxon>
    </lineage>
</organism>
<evidence type="ECO:0000313" key="11">
    <source>
        <dbReference type="EMBL" id="KAG8061501.1"/>
    </source>
</evidence>
<evidence type="ECO:0000256" key="3">
    <source>
        <dbReference type="ARBA" id="ARBA00011489"/>
    </source>
</evidence>
<comment type="caution">
    <text evidence="11">The sequence shown here is derived from an EMBL/GenBank/DDBJ whole genome shotgun (WGS) entry which is preliminary data.</text>
</comment>
<protein>
    <recommendedName>
        <fullName evidence="8">CASP-like protein</fullName>
    </recommendedName>
</protein>
<dbReference type="AlphaFoldDB" id="A0A8J5VIU4"/>
<name>A0A8J5VIU4_ZIZPA</name>
<sequence>MARIGHGPLNSGVDRDLRAAHGSDNFHSPRPSSSSTVRVGPRKATRTCPMTSGPAGDGRQGGSGPGAAAATAVDGDGDDVFAGVPVPWTIVERWKMDAAVARARLLLRALAWLFSLLALVIMASNTHGHGGAQDFDHYPEYSYCLGISVVAFRYTMAQALRDVHRLSFGRDILAARKAAAVVDFAGDQIIAYLLMSALSAAAPVTDYMRQTADNLFTDSTAAAISMAFFAFVTVGTSALLSGYNLSMEALV</sequence>
<proteinExistence type="inferred from homology"/>
<evidence type="ECO:0000256" key="8">
    <source>
        <dbReference type="RuleBase" id="RU361233"/>
    </source>
</evidence>
<evidence type="ECO:0000256" key="7">
    <source>
        <dbReference type="ARBA" id="ARBA00023136"/>
    </source>
</evidence>
<feature type="transmembrane region" description="Helical" evidence="8">
    <location>
        <begin position="105"/>
        <end position="126"/>
    </location>
</feature>
<evidence type="ECO:0000256" key="2">
    <source>
        <dbReference type="ARBA" id="ARBA00007651"/>
    </source>
</evidence>
<dbReference type="EMBL" id="JAAALK010000286">
    <property type="protein sequence ID" value="KAG8061501.1"/>
    <property type="molecule type" value="Genomic_DNA"/>
</dbReference>
<keyword evidence="5 8" id="KW-0812">Transmembrane</keyword>
<dbReference type="GO" id="GO:0005886">
    <property type="term" value="C:plasma membrane"/>
    <property type="evidence" value="ECO:0007669"/>
    <property type="project" value="UniProtKB-SubCell"/>
</dbReference>
<evidence type="ECO:0000256" key="5">
    <source>
        <dbReference type="ARBA" id="ARBA00022692"/>
    </source>
</evidence>
<evidence type="ECO:0000256" key="6">
    <source>
        <dbReference type="ARBA" id="ARBA00022989"/>
    </source>
</evidence>
<dbReference type="Pfam" id="PF04535">
    <property type="entry name" value="CASP_dom"/>
    <property type="match status" value="1"/>
</dbReference>
<feature type="domain" description="Casparian strip membrane protein" evidence="10">
    <location>
        <begin position="99"/>
        <end position="232"/>
    </location>
</feature>
<comment type="subcellular location">
    <subcellularLocation>
        <location evidence="1 8">Cell membrane</location>
        <topology evidence="1 8">Multi-pass membrane protein</topology>
    </subcellularLocation>
</comment>
<keyword evidence="6 8" id="KW-1133">Transmembrane helix</keyword>
<evidence type="ECO:0000256" key="4">
    <source>
        <dbReference type="ARBA" id="ARBA00022475"/>
    </source>
</evidence>
<dbReference type="OrthoDB" id="1924823at2759"/>
<feature type="transmembrane region" description="Helical" evidence="8">
    <location>
        <begin position="222"/>
        <end position="245"/>
    </location>
</feature>
<feature type="transmembrane region" description="Helical" evidence="8">
    <location>
        <begin position="178"/>
        <end position="202"/>
    </location>
</feature>
<gene>
    <name evidence="11" type="ORF">GUJ93_ZPchr0003g18593</name>
</gene>
<evidence type="ECO:0000313" key="12">
    <source>
        <dbReference type="Proteomes" id="UP000729402"/>
    </source>
</evidence>
<keyword evidence="4 8" id="KW-1003">Cell membrane</keyword>
<feature type="compositionally biased region" description="Gly residues" evidence="9">
    <location>
        <begin position="55"/>
        <end position="65"/>
    </location>
</feature>
<dbReference type="Proteomes" id="UP000729402">
    <property type="component" value="Unassembled WGS sequence"/>
</dbReference>
<feature type="compositionally biased region" description="Low complexity" evidence="9">
    <location>
        <begin position="28"/>
        <end position="39"/>
    </location>
</feature>
<feature type="region of interest" description="Disordered" evidence="9">
    <location>
        <begin position="1"/>
        <end position="71"/>
    </location>
</feature>
<comment type="similarity">
    <text evidence="2 8">Belongs to the Casparian strip membrane proteins (CASP) family.</text>
</comment>